<evidence type="ECO:0000256" key="6">
    <source>
        <dbReference type="PROSITE-ProRule" id="PRU00169"/>
    </source>
</evidence>
<accession>A0A5C7ELW6</accession>
<dbReference type="InterPro" id="IPR025943">
    <property type="entry name" value="Sigma_54_int_dom_ATP-bd_2"/>
</dbReference>
<dbReference type="EMBL" id="VPFL01000006">
    <property type="protein sequence ID" value="TXF12403.1"/>
    <property type="molecule type" value="Genomic_DNA"/>
</dbReference>
<dbReference type="InterPro" id="IPR001789">
    <property type="entry name" value="Sig_transdc_resp-reg_receiver"/>
</dbReference>
<dbReference type="Pfam" id="PF00072">
    <property type="entry name" value="Response_reg"/>
    <property type="match status" value="1"/>
</dbReference>
<dbReference type="InterPro" id="IPR025944">
    <property type="entry name" value="Sigma_54_int_dom_CS"/>
</dbReference>
<evidence type="ECO:0000259" key="8">
    <source>
        <dbReference type="PROSITE" id="PS50110"/>
    </source>
</evidence>
<keyword evidence="6" id="KW-0597">Phosphoprotein</keyword>
<dbReference type="SUPFAM" id="SSF52172">
    <property type="entry name" value="CheY-like"/>
    <property type="match status" value="1"/>
</dbReference>
<keyword evidence="5" id="KW-0804">Transcription</keyword>
<dbReference type="FunFam" id="3.40.50.300:FF:000006">
    <property type="entry name" value="DNA-binding transcriptional regulator NtrC"/>
    <property type="match status" value="1"/>
</dbReference>
<dbReference type="PROSITE" id="PS00688">
    <property type="entry name" value="SIGMA54_INTERACT_3"/>
    <property type="match status" value="1"/>
</dbReference>
<dbReference type="InParanoid" id="A0A5C7ELW6"/>
<keyword evidence="10" id="KW-1185">Reference proteome</keyword>
<proteinExistence type="predicted"/>
<evidence type="ECO:0000313" key="9">
    <source>
        <dbReference type="EMBL" id="TXF12403.1"/>
    </source>
</evidence>
<sequence length="485" mass="55144">MQSDGFWTVLVVDDEAQVRASLTRCLEEDYRVLTAASAREALEILNREEVDLVLCDQRMPDMTGVEFFREARVSHPEVIRVLITGYTDPDDIIRSINEAAIYQFVSKPWQPDHLLLLIKRALESRELARRHRYLSRELKFSDDVLRRQNDHMVKLLQDTYEFDKLVFASDKMVEVCNLARQAAATDLPVLIQGETGTGKELMARAVHFFSARKAFPFLAQNCGALPDELLHSELFGHKRGAFTGAISDRLGLFPAADGGTVFLDEISEVSPSFQVSLLRFLQEGEVKPLGSDQTRHCNVRIIAASNRPLKELVEQKKFRQDLYYRLRGFELNIPPLRERVEDIPVLAEHAAKKYAKSINRNIAGISNEVLQRLKLYPFPGNVRELENEMRRMVAVAEDGEILSVKHMSPELAKLLPAKPDNGRAAFLLEKGTLKEKVEALEMHLVSQSLLKHKWNYSRAARELGISRVGLANKIKRYKLDKSGAQ</sequence>
<dbReference type="GO" id="GO:0000160">
    <property type="term" value="P:phosphorelay signal transduction system"/>
    <property type="evidence" value="ECO:0007669"/>
    <property type="project" value="InterPro"/>
</dbReference>
<dbReference type="Gene3D" id="3.40.50.300">
    <property type="entry name" value="P-loop containing nucleotide triphosphate hydrolases"/>
    <property type="match status" value="1"/>
</dbReference>
<reference evidence="9 10" key="1">
    <citation type="submission" date="2019-08" db="EMBL/GenBank/DDBJ databases">
        <title>Pelomicrobium methylotrophicum gen. nov., sp. nov. a moderately thermophilic, facultatively anaerobic, lithoautotrophic and methylotrophic bacterium isolated from a terrestrial mud volcano.</title>
        <authorList>
            <person name="Slobodkina G.B."/>
            <person name="Merkel A.Y."/>
            <person name="Slobodkin A.I."/>
        </authorList>
    </citation>
    <scope>NUCLEOTIDE SEQUENCE [LARGE SCALE GENOMIC DNA]</scope>
    <source>
        <strain evidence="9 10">SM250</strain>
    </source>
</reference>
<dbReference type="InterPro" id="IPR025662">
    <property type="entry name" value="Sigma_54_int_dom_ATP-bd_1"/>
</dbReference>
<dbReference type="SMART" id="SM00448">
    <property type="entry name" value="REC"/>
    <property type="match status" value="1"/>
</dbReference>
<dbReference type="CDD" id="cd17596">
    <property type="entry name" value="REC_HupR"/>
    <property type="match status" value="1"/>
</dbReference>
<dbReference type="Proteomes" id="UP000321201">
    <property type="component" value="Unassembled WGS sequence"/>
</dbReference>
<evidence type="ECO:0000256" key="5">
    <source>
        <dbReference type="ARBA" id="ARBA00023163"/>
    </source>
</evidence>
<dbReference type="SUPFAM" id="SSF46689">
    <property type="entry name" value="Homeodomain-like"/>
    <property type="match status" value="1"/>
</dbReference>
<dbReference type="PROSITE" id="PS00675">
    <property type="entry name" value="SIGMA54_INTERACT_1"/>
    <property type="match status" value="1"/>
</dbReference>
<dbReference type="GO" id="GO:0006355">
    <property type="term" value="P:regulation of DNA-templated transcription"/>
    <property type="evidence" value="ECO:0007669"/>
    <property type="project" value="InterPro"/>
</dbReference>
<dbReference type="InterPro" id="IPR002078">
    <property type="entry name" value="Sigma_54_int"/>
</dbReference>
<dbReference type="InterPro" id="IPR027417">
    <property type="entry name" value="P-loop_NTPase"/>
</dbReference>
<dbReference type="InterPro" id="IPR011006">
    <property type="entry name" value="CheY-like_superfamily"/>
</dbReference>
<dbReference type="PROSITE" id="PS50110">
    <property type="entry name" value="RESPONSE_REGULATORY"/>
    <property type="match status" value="1"/>
</dbReference>
<dbReference type="InterPro" id="IPR003593">
    <property type="entry name" value="AAA+_ATPase"/>
</dbReference>
<feature type="domain" description="Response regulatory" evidence="8">
    <location>
        <begin position="8"/>
        <end position="122"/>
    </location>
</feature>
<dbReference type="PROSITE" id="PS50045">
    <property type="entry name" value="SIGMA54_INTERACT_4"/>
    <property type="match status" value="1"/>
</dbReference>
<dbReference type="SUPFAM" id="SSF52540">
    <property type="entry name" value="P-loop containing nucleoside triphosphate hydrolases"/>
    <property type="match status" value="1"/>
</dbReference>
<dbReference type="GO" id="GO:0005524">
    <property type="term" value="F:ATP binding"/>
    <property type="evidence" value="ECO:0007669"/>
    <property type="project" value="UniProtKB-KW"/>
</dbReference>
<keyword evidence="4" id="KW-0238">DNA-binding</keyword>
<dbReference type="InterPro" id="IPR058031">
    <property type="entry name" value="AAA_lid_NorR"/>
</dbReference>
<dbReference type="PRINTS" id="PR01590">
    <property type="entry name" value="HTHFIS"/>
</dbReference>
<evidence type="ECO:0000256" key="3">
    <source>
        <dbReference type="ARBA" id="ARBA00023015"/>
    </source>
</evidence>
<feature type="modified residue" description="4-aspartylphosphate" evidence="6">
    <location>
        <position position="56"/>
    </location>
</feature>
<dbReference type="InterPro" id="IPR009057">
    <property type="entry name" value="Homeodomain-like_sf"/>
</dbReference>
<dbReference type="PROSITE" id="PS00676">
    <property type="entry name" value="SIGMA54_INTERACT_2"/>
    <property type="match status" value="1"/>
</dbReference>
<dbReference type="GO" id="GO:0043565">
    <property type="term" value="F:sequence-specific DNA binding"/>
    <property type="evidence" value="ECO:0007669"/>
    <property type="project" value="InterPro"/>
</dbReference>
<dbReference type="PANTHER" id="PTHR32071">
    <property type="entry name" value="TRANSCRIPTIONAL REGULATORY PROTEIN"/>
    <property type="match status" value="1"/>
</dbReference>
<evidence type="ECO:0000259" key="7">
    <source>
        <dbReference type="PROSITE" id="PS50045"/>
    </source>
</evidence>
<dbReference type="InterPro" id="IPR002197">
    <property type="entry name" value="HTH_Fis"/>
</dbReference>
<evidence type="ECO:0000313" key="10">
    <source>
        <dbReference type="Proteomes" id="UP000321201"/>
    </source>
</evidence>
<keyword evidence="3" id="KW-0805">Transcription regulation</keyword>
<dbReference type="Gene3D" id="3.40.50.2300">
    <property type="match status" value="1"/>
</dbReference>
<dbReference type="AlphaFoldDB" id="A0A5C7ELW6"/>
<feature type="domain" description="Sigma-54 factor interaction" evidence="7">
    <location>
        <begin position="165"/>
        <end position="394"/>
    </location>
</feature>
<dbReference type="Gene3D" id="1.10.10.60">
    <property type="entry name" value="Homeodomain-like"/>
    <property type="match status" value="1"/>
</dbReference>
<organism evidence="9 10">
    <name type="scientific">Pelomicrobium methylotrophicum</name>
    <dbReference type="NCBI Taxonomy" id="2602750"/>
    <lineage>
        <taxon>Bacteria</taxon>
        <taxon>Pseudomonadati</taxon>
        <taxon>Pseudomonadota</taxon>
        <taxon>Hydrogenophilia</taxon>
        <taxon>Hydrogenophilia incertae sedis</taxon>
        <taxon>Pelomicrobium</taxon>
    </lineage>
</organism>
<evidence type="ECO:0000256" key="4">
    <source>
        <dbReference type="ARBA" id="ARBA00023125"/>
    </source>
</evidence>
<gene>
    <name evidence="9" type="ORF">FR698_05960</name>
</gene>
<dbReference type="SMART" id="SM00382">
    <property type="entry name" value="AAA"/>
    <property type="match status" value="1"/>
</dbReference>
<dbReference type="Gene3D" id="1.10.8.60">
    <property type="match status" value="1"/>
</dbReference>
<dbReference type="OrthoDB" id="5297379at2"/>
<keyword evidence="1" id="KW-0547">Nucleotide-binding</keyword>
<dbReference type="PANTHER" id="PTHR32071:SF117">
    <property type="entry name" value="PTS-DEPENDENT DIHYDROXYACETONE KINASE OPERON REGULATORY PROTEIN-RELATED"/>
    <property type="match status" value="1"/>
</dbReference>
<evidence type="ECO:0000256" key="2">
    <source>
        <dbReference type="ARBA" id="ARBA00022840"/>
    </source>
</evidence>
<dbReference type="CDD" id="cd00009">
    <property type="entry name" value="AAA"/>
    <property type="match status" value="1"/>
</dbReference>
<dbReference type="Pfam" id="PF25601">
    <property type="entry name" value="AAA_lid_14"/>
    <property type="match status" value="1"/>
</dbReference>
<dbReference type="Pfam" id="PF00158">
    <property type="entry name" value="Sigma54_activat"/>
    <property type="match status" value="1"/>
</dbReference>
<comment type="caution">
    <text evidence="9">The sequence shown here is derived from an EMBL/GenBank/DDBJ whole genome shotgun (WGS) entry which is preliminary data.</text>
</comment>
<dbReference type="Pfam" id="PF02954">
    <property type="entry name" value="HTH_8"/>
    <property type="match status" value="1"/>
</dbReference>
<evidence type="ECO:0000256" key="1">
    <source>
        <dbReference type="ARBA" id="ARBA00022741"/>
    </source>
</evidence>
<dbReference type="RefSeq" id="WP_147799271.1">
    <property type="nucleotide sequence ID" value="NZ_VPFL01000006.1"/>
</dbReference>
<name>A0A5C7ELW6_9PROT</name>
<protein>
    <submittedName>
        <fullName evidence="9">Sigma-54-dependent Fis family transcriptional regulator</fullName>
    </submittedName>
</protein>
<keyword evidence="2" id="KW-0067">ATP-binding</keyword>